<dbReference type="GeneID" id="24099270"/>
<dbReference type="InParanoid" id="J4H446"/>
<dbReference type="Pfam" id="PF00583">
    <property type="entry name" value="Acetyltransf_1"/>
    <property type="match status" value="1"/>
</dbReference>
<dbReference type="EMBL" id="HE797152">
    <property type="protein sequence ID" value="CCM04359.1"/>
    <property type="molecule type" value="Genomic_DNA"/>
</dbReference>
<dbReference type="InterPro" id="IPR011323">
    <property type="entry name" value="Mss4/transl-control_tumour"/>
</dbReference>
<dbReference type="InterPro" id="IPR051635">
    <property type="entry name" value="SNAT-like"/>
</dbReference>
<dbReference type="PANTHER" id="PTHR10908:SF0">
    <property type="entry name" value="SEROTONIN N-ACETYLTRANSFERASE"/>
    <property type="match status" value="1"/>
</dbReference>
<proteinExistence type="predicted"/>
<dbReference type="Proteomes" id="UP000006352">
    <property type="component" value="Unassembled WGS sequence"/>
</dbReference>
<dbReference type="GO" id="GO:0005085">
    <property type="term" value="F:guanyl-nucleotide exchange factor activity"/>
    <property type="evidence" value="ECO:0007669"/>
    <property type="project" value="UniProtKB-KW"/>
</dbReference>
<dbReference type="CDD" id="cd04301">
    <property type="entry name" value="NAT_SF"/>
    <property type="match status" value="1"/>
</dbReference>
<dbReference type="SUPFAM" id="SSF51316">
    <property type="entry name" value="Mss4-like"/>
    <property type="match status" value="1"/>
</dbReference>
<dbReference type="Gene3D" id="3.40.630.30">
    <property type="match status" value="1"/>
</dbReference>
<dbReference type="InterPro" id="IPR007515">
    <property type="entry name" value="Mss4"/>
</dbReference>
<dbReference type="Pfam" id="PF04421">
    <property type="entry name" value="Mss4"/>
    <property type="match status" value="1"/>
</dbReference>
<evidence type="ECO:0000256" key="4">
    <source>
        <dbReference type="ARBA" id="ARBA00022927"/>
    </source>
</evidence>
<reference evidence="7 8" key="1">
    <citation type="journal article" date="2012" name="Appl. Environ. Microbiol.">
        <title>Short-read sequencing for genomic analysis of the brown rot fungus Fibroporia radiculosa.</title>
        <authorList>
            <person name="Tang J.D."/>
            <person name="Perkins A.D."/>
            <person name="Sonstegard T.S."/>
            <person name="Schroeder S.G."/>
            <person name="Burgess S.C."/>
            <person name="Diehl S.V."/>
        </authorList>
    </citation>
    <scope>NUCLEOTIDE SEQUENCE [LARGE SCALE GENOMIC DNA]</scope>
    <source>
        <strain evidence="7 8">TFFH 294</strain>
    </source>
</reference>
<dbReference type="InterPro" id="IPR000182">
    <property type="entry name" value="GNAT_dom"/>
</dbReference>
<evidence type="ECO:0000259" key="6">
    <source>
        <dbReference type="PROSITE" id="PS51186"/>
    </source>
</evidence>
<dbReference type="SUPFAM" id="SSF55729">
    <property type="entry name" value="Acyl-CoA N-acyltransferases (Nat)"/>
    <property type="match status" value="1"/>
</dbReference>
<dbReference type="InterPro" id="IPR011057">
    <property type="entry name" value="Mss4-like_sf"/>
</dbReference>
<organism evidence="7 8">
    <name type="scientific">Fibroporia radiculosa</name>
    <dbReference type="NCBI Taxonomy" id="599839"/>
    <lineage>
        <taxon>Eukaryota</taxon>
        <taxon>Fungi</taxon>
        <taxon>Dikarya</taxon>
        <taxon>Basidiomycota</taxon>
        <taxon>Agaricomycotina</taxon>
        <taxon>Agaricomycetes</taxon>
        <taxon>Polyporales</taxon>
        <taxon>Fibroporiaceae</taxon>
        <taxon>Fibroporia</taxon>
    </lineage>
</organism>
<dbReference type="GO" id="GO:0015031">
    <property type="term" value="P:protein transport"/>
    <property type="evidence" value="ECO:0007669"/>
    <property type="project" value="UniProtKB-KW"/>
</dbReference>
<dbReference type="Gene3D" id="2.170.150.10">
    <property type="entry name" value="Metal Binding Protein, Guanine Nucleotide Exchange Factor, Chain A"/>
    <property type="match status" value="1"/>
</dbReference>
<dbReference type="InterPro" id="IPR016181">
    <property type="entry name" value="Acyl_CoA_acyltransferase"/>
</dbReference>
<keyword evidence="5" id="KW-0012">Acyltransferase</keyword>
<feature type="domain" description="N-acetyltransferase" evidence="6">
    <location>
        <begin position="4"/>
        <end position="170"/>
    </location>
</feature>
<keyword evidence="1" id="KW-0813">Transport</keyword>
<dbReference type="GO" id="GO:0004059">
    <property type="term" value="F:aralkylamine N-acetyltransferase activity"/>
    <property type="evidence" value="ECO:0007669"/>
    <property type="project" value="TreeGrafter"/>
</dbReference>
<evidence type="ECO:0000313" key="8">
    <source>
        <dbReference type="Proteomes" id="UP000006352"/>
    </source>
</evidence>
<evidence type="ECO:0000256" key="5">
    <source>
        <dbReference type="ARBA" id="ARBA00023315"/>
    </source>
</evidence>
<evidence type="ECO:0000256" key="3">
    <source>
        <dbReference type="ARBA" id="ARBA00022679"/>
    </source>
</evidence>
<keyword evidence="2" id="KW-0344">Guanine-nucleotide releasing factor</keyword>
<accession>J4H446</accession>
<dbReference type="PANTHER" id="PTHR10908">
    <property type="entry name" value="SEROTONIN N-ACETYLTRANSFERASE"/>
    <property type="match status" value="1"/>
</dbReference>
<evidence type="ECO:0000256" key="1">
    <source>
        <dbReference type="ARBA" id="ARBA00022448"/>
    </source>
</evidence>
<keyword evidence="4" id="KW-0653">Protein transport</keyword>
<keyword evidence="3" id="KW-0808">Transferase</keyword>
<evidence type="ECO:0000256" key="2">
    <source>
        <dbReference type="ARBA" id="ARBA00022658"/>
    </source>
</evidence>
<name>J4H446_9APHY</name>
<dbReference type="HOGENOM" id="CLU_070381_0_0_1"/>
<evidence type="ECO:0000313" key="7">
    <source>
        <dbReference type="EMBL" id="CCM04359.1"/>
    </source>
</evidence>
<dbReference type="RefSeq" id="XP_012183642.1">
    <property type="nucleotide sequence ID" value="XM_012328252.1"/>
</dbReference>
<dbReference type="GO" id="GO:0005737">
    <property type="term" value="C:cytoplasm"/>
    <property type="evidence" value="ECO:0007669"/>
    <property type="project" value="TreeGrafter"/>
</dbReference>
<dbReference type="AlphaFoldDB" id="J4H446"/>
<sequence>MTSIHFDLLKEDELEAAHAIELASYPADEAASLDVFRYRQSRAPELFLAAYTLEDSGRTLIGYVCATLSPAKTLTHESMSTHVPGSSSVCIHSICVSPECRRQGVALSLLNEYISRLQYALKSGVEYKQVLLIAHEELRSLYEKAGFEWVGKSSVVHGANPWFEMRRDLSRPSQPVAPPPGIWEALQRASGSKNRPQALALAAFPNGAQDLVSNDGMGTLSNKFDLLCPRSGCGSIILKAGVGSLVERASMQLDPPQRTTPNPLVLLPPPPETMNWWLVTPNAMAFENIGFTRAVVSDDTTKRVKLLICAECDLGPLGWCEEGGSEFWLACSRVGYQQ</sequence>
<dbReference type="GO" id="GO:0007264">
    <property type="term" value="P:small GTPase-mediated signal transduction"/>
    <property type="evidence" value="ECO:0007669"/>
    <property type="project" value="InterPro"/>
</dbReference>
<dbReference type="OrthoDB" id="30840at2759"/>
<gene>
    <name evidence="7" type="ORF">FIBRA_06531</name>
</gene>
<dbReference type="PROSITE" id="PS51796">
    <property type="entry name" value="MSS4"/>
    <property type="match status" value="1"/>
</dbReference>
<dbReference type="STRING" id="599839.J4H446"/>
<dbReference type="PROSITE" id="PS51186">
    <property type="entry name" value="GNAT"/>
    <property type="match status" value="1"/>
</dbReference>
<protein>
    <recommendedName>
        <fullName evidence="6">N-acetyltransferase domain-containing protein</fullName>
    </recommendedName>
</protein>
<keyword evidence="8" id="KW-1185">Reference proteome</keyword>